<dbReference type="EMBL" id="CP002218">
    <property type="protein sequence ID" value="ADN59831.1"/>
    <property type="molecule type" value="Genomic_DNA"/>
</dbReference>
<organism evidence="4">
    <name type="scientific">Burkholderia sp. (strain CCGE1003)</name>
    <dbReference type="NCBI Taxonomy" id="640512"/>
    <lineage>
        <taxon>Bacteria</taxon>
        <taxon>Pseudomonadati</taxon>
        <taxon>Pseudomonadota</taxon>
        <taxon>Betaproteobacteria</taxon>
        <taxon>Burkholderiales</taxon>
        <taxon>Burkholderiaceae</taxon>
        <taxon>Burkholderia</taxon>
    </lineage>
</organism>
<dbReference type="eggNOG" id="COG4566">
    <property type="taxonomic scope" value="Bacteria"/>
</dbReference>
<accession>E1TJT4</accession>
<dbReference type="HOGENOM" id="CLU_000445_69_8_4"/>
<dbReference type="SMART" id="SM00448">
    <property type="entry name" value="REC"/>
    <property type="match status" value="1"/>
</dbReference>
<dbReference type="InterPro" id="IPR050595">
    <property type="entry name" value="Bact_response_regulator"/>
</dbReference>
<feature type="modified residue" description="4-aspartylphosphate" evidence="2">
    <location>
        <position position="52"/>
    </location>
</feature>
<protein>
    <submittedName>
        <fullName evidence="4">Response regulator receiver protein</fullName>
    </submittedName>
</protein>
<evidence type="ECO:0000256" key="1">
    <source>
        <dbReference type="ARBA" id="ARBA00022553"/>
    </source>
</evidence>
<dbReference type="InterPro" id="IPR001789">
    <property type="entry name" value="Sig_transdc_resp-reg_receiver"/>
</dbReference>
<evidence type="ECO:0000313" key="4">
    <source>
        <dbReference type="EMBL" id="ADN59831.1"/>
    </source>
</evidence>
<keyword evidence="1 2" id="KW-0597">Phosphoprotein</keyword>
<name>E1TJT4_BURSG</name>
<dbReference type="Gene3D" id="3.40.50.2300">
    <property type="match status" value="1"/>
</dbReference>
<dbReference type="PANTHER" id="PTHR44591">
    <property type="entry name" value="STRESS RESPONSE REGULATOR PROTEIN 1"/>
    <property type="match status" value="1"/>
</dbReference>
<gene>
    <name evidence="4" type="ordered locus">BC1003_3892</name>
</gene>
<feature type="domain" description="Response regulatory" evidence="3">
    <location>
        <begin position="3"/>
        <end position="117"/>
    </location>
</feature>
<dbReference type="PANTHER" id="PTHR44591:SF25">
    <property type="entry name" value="CHEMOTAXIS TWO-COMPONENT RESPONSE REGULATOR"/>
    <property type="match status" value="1"/>
</dbReference>
<dbReference type="Pfam" id="PF00072">
    <property type="entry name" value="Response_reg"/>
    <property type="match status" value="1"/>
</dbReference>
<dbReference type="AlphaFoldDB" id="E1TJT4"/>
<dbReference type="PROSITE" id="PS50110">
    <property type="entry name" value="RESPONSE_REGULATORY"/>
    <property type="match status" value="1"/>
</dbReference>
<dbReference type="STRING" id="640512.BC1003_3892"/>
<dbReference type="KEGG" id="bgf:BC1003_3892"/>
<dbReference type="InterPro" id="IPR011006">
    <property type="entry name" value="CheY-like_superfamily"/>
</dbReference>
<evidence type="ECO:0000259" key="3">
    <source>
        <dbReference type="PROSITE" id="PS50110"/>
    </source>
</evidence>
<sequence>MSFICIVDDDASVRNGIGNLLKSVGYTTMLFSSGEDFLASPLADDALCVLLDVRMQGMQGLEVQRRLKEQHRTIPVVFMSAHGEEETVRRALRDGAVSFLRKPFAEEALLDSIELAVEQRGKAG</sequence>
<evidence type="ECO:0000256" key="2">
    <source>
        <dbReference type="PROSITE-ProRule" id="PRU00169"/>
    </source>
</evidence>
<dbReference type="SUPFAM" id="SSF52172">
    <property type="entry name" value="CheY-like"/>
    <property type="match status" value="1"/>
</dbReference>
<proteinExistence type="predicted"/>
<dbReference type="OrthoDB" id="9103936at2"/>
<dbReference type="GO" id="GO:0000160">
    <property type="term" value="P:phosphorelay signal transduction system"/>
    <property type="evidence" value="ECO:0007669"/>
    <property type="project" value="InterPro"/>
</dbReference>
<reference evidence="4" key="1">
    <citation type="submission" date="2010-09" db="EMBL/GenBank/DDBJ databases">
        <title>Complete sequence of chromosome2 of Burkholderia sp. CCGE1003.</title>
        <authorList>
            <consortium name="US DOE Joint Genome Institute"/>
            <person name="Lucas S."/>
            <person name="Copeland A."/>
            <person name="Lapidus A."/>
            <person name="Cheng J.-F."/>
            <person name="Bruce D."/>
            <person name="Goodwin L."/>
            <person name="Pitluck S."/>
            <person name="Daligault H."/>
            <person name="Davenport K."/>
            <person name="Detter J.C."/>
            <person name="Han C."/>
            <person name="Tapia R."/>
            <person name="Land M."/>
            <person name="Hauser L."/>
            <person name="Jeffries C."/>
            <person name="Kyrpides N."/>
            <person name="Ivanova N."/>
            <person name="Ovchinnikova G."/>
            <person name="Martinez-Romero E."/>
            <person name="Rogel M.A."/>
            <person name="Auchtung J."/>
            <person name="Tiedje J.M."/>
            <person name="Woyke T."/>
        </authorList>
    </citation>
    <scope>NUCLEOTIDE SEQUENCE</scope>
    <source>
        <strain evidence="4">CCGE1003</strain>
    </source>
</reference>